<reference evidence="4" key="1">
    <citation type="journal article" date="2019" name="Int. J. Syst. Evol. Microbiol.">
        <title>The Global Catalogue of Microorganisms (GCM) 10K type strain sequencing project: providing services to taxonomists for standard genome sequencing and annotation.</title>
        <authorList>
            <consortium name="The Broad Institute Genomics Platform"/>
            <consortium name="The Broad Institute Genome Sequencing Center for Infectious Disease"/>
            <person name="Wu L."/>
            <person name="Ma J."/>
        </authorList>
    </citation>
    <scope>NUCLEOTIDE SEQUENCE [LARGE SCALE GENOMIC DNA]</scope>
    <source>
        <strain evidence="4">KCTC 3950</strain>
    </source>
</reference>
<keyword evidence="4" id="KW-1185">Reference proteome</keyword>
<comment type="caution">
    <text evidence="3">The sequence shown here is derived from an EMBL/GenBank/DDBJ whole genome shotgun (WGS) entry which is preliminary data.</text>
</comment>
<evidence type="ECO:0000313" key="3">
    <source>
        <dbReference type="EMBL" id="MFD2611110.1"/>
    </source>
</evidence>
<proteinExistence type="predicted"/>
<evidence type="ECO:0000313" key="4">
    <source>
        <dbReference type="Proteomes" id="UP001597541"/>
    </source>
</evidence>
<dbReference type="InterPro" id="IPR051158">
    <property type="entry name" value="Metallophosphoesterase_sf"/>
</dbReference>
<feature type="transmembrane region" description="Helical" evidence="1">
    <location>
        <begin position="103"/>
        <end position="124"/>
    </location>
</feature>
<protein>
    <submittedName>
        <fullName evidence="3">Metallophosphoesterase</fullName>
    </submittedName>
</protein>
<dbReference type="InterPro" id="IPR004843">
    <property type="entry name" value="Calcineurin-like_PHP"/>
</dbReference>
<keyword evidence="1" id="KW-0472">Membrane</keyword>
<evidence type="ECO:0000259" key="2">
    <source>
        <dbReference type="Pfam" id="PF00149"/>
    </source>
</evidence>
<feature type="domain" description="Calcineurin-like phosphoesterase" evidence="2">
    <location>
        <begin position="148"/>
        <end position="316"/>
    </location>
</feature>
<evidence type="ECO:0000256" key="1">
    <source>
        <dbReference type="SAM" id="Phobius"/>
    </source>
</evidence>
<dbReference type="RefSeq" id="WP_377599436.1">
    <property type="nucleotide sequence ID" value="NZ_JBHUME010000002.1"/>
</dbReference>
<gene>
    <name evidence="3" type="ORF">ACFSUF_01575</name>
</gene>
<dbReference type="InterPro" id="IPR029052">
    <property type="entry name" value="Metallo-depent_PP-like"/>
</dbReference>
<dbReference type="Proteomes" id="UP001597541">
    <property type="component" value="Unassembled WGS sequence"/>
</dbReference>
<dbReference type="SUPFAM" id="SSF56300">
    <property type="entry name" value="Metallo-dependent phosphatases"/>
    <property type="match status" value="1"/>
</dbReference>
<feature type="transmembrane region" description="Helical" evidence="1">
    <location>
        <begin position="64"/>
        <end position="83"/>
    </location>
</feature>
<keyword evidence="1" id="KW-0812">Transmembrane</keyword>
<feature type="transmembrane region" description="Helical" evidence="1">
    <location>
        <begin position="36"/>
        <end position="52"/>
    </location>
</feature>
<sequence length="374" mass="42195">MFAFIPILLVYLGLNYFIGWNGSLLLSYYGNPVPQGVYWTLFALMVFAYLLGRSPFPGGPAGRALKWIGSYYFAFMEFAVIVLPLADLSLWLAKRNGGNPDVYVPVISSLTLLIFVALLIRGSWNAWNPVVRKYEIEVDKQAGNLKQLRIAVASDLHLGDIVDNRHLGRLVSIVKEMKPDLVLLPGDVIDDVVEPFIRKNMIEQLKQLTPKYGIYAVLGNHEYYGGHINRYTKHMKENGIPVLQDETVLIDNSFYVAGRKDKTAQSMDPAGRLSQAELLSGLDHSKPIVLMDHQPYQFQEAADAGADLMLSGHTHRGQFAPNHWVTRRLFELDWGYLRKHNMHVIVSSGFGTWGPPIRLASRSEIVEVKVIFKK</sequence>
<dbReference type="PANTHER" id="PTHR31302">
    <property type="entry name" value="TRANSMEMBRANE PROTEIN WITH METALLOPHOSPHOESTERASE DOMAIN-RELATED"/>
    <property type="match status" value="1"/>
</dbReference>
<dbReference type="EMBL" id="JBHUME010000002">
    <property type="protein sequence ID" value="MFD2611110.1"/>
    <property type="molecule type" value="Genomic_DNA"/>
</dbReference>
<name>A0ABW5P814_9BACL</name>
<dbReference type="Pfam" id="PF00149">
    <property type="entry name" value="Metallophos"/>
    <property type="match status" value="1"/>
</dbReference>
<feature type="transmembrane region" description="Helical" evidence="1">
    <location>
        <begin position="7"/>
        <end position="30"/>
    </location>
</feature>
<dbReference type="PANTHER" id="PTHR31302:SF0">
    <property type="entry name" value="TRANSMEMBRANE PROTEIN WITH METALLOPHOSPHOESTERASE DOMAIN"/>
    <property type="match status" value="1"/>
</dbReference>
<dbReference type="Gene3D" id="3.60.21.10">
    <property type="match status" value="1"/>
</dbReference>
<organism evidence="3 4">
    <name type="scientific">Paenibacillus gansuensis</name>
    <dbReference type="NCBI Taxonomy" id="306542"/>
    <lineage>
        <taxon>Bacteria</taxon>
        <taxon>Bacillati</taxon>
        <taxon>Bacillota</taxon>
        <taxon>Bacilli</taxon>
        <taxon>Bacillales</taxon>
        <taxon>Paenibacillaceae</taxon>
        <taxon>Paenibacillus</taxon>
    </lineage>
</organism>
<keyword evidence="1" id="KW-1133">Transmembrane helix</keyword>
<accession>A0ABW5P814</accession>
<dbReference type="CDD" id="cd07385">
    <property type="entry name" value="MPP_YkuE_C"/>
    <property type="match status" value="1"/>
</dbReference>